<feature type="repeat" description="ANK" evidence="1">
    <location>
        <begin position="65"/>
        <end position="97"/>
    </location>
</feature>
<gene>
    <name evidence="3" type="ORF">C5167_040174</name>
</gene>
<evidence type="ECO:0000256" key="2">
    <source>
        <dbReference type="PROSITE-ProRule" id="PRU00339"/>
    </source>
</evidence>
<sequence length="452" mass="49039">MEATSPPCDCELINAAYDGKLKLFKRLAFNLAKGEGIGVAEAIGKITGENGLDGGGCLHSAAIGGSRTPLLHASLKGHFDTFRYLLEKGADPDVSEAMNATPLICAAKSGDTKIITLLLSRGVRVDVAARICTGSFTALWYAASHGHPDAVKVLLDHGANPNGANSPSSLTPLIMGMYEAFITENFVKLVHSDLVSPPNVVPTECGELLTASLVDLMPSHKPVCLPKIVAGADPNAVSYGITPLTVAVKEASADDITCLLEAGADPNYKEIRGVIPLEIAAMRCNYQVVEVLFPVTSRIPTYPDWSITGLMRHVNSDANKMQRGVYAMEKFHQLKTKGRDAFQGEQYVMALHLFREAWGIRPNDAAVLSNMNACYARLDEGDDALEYATLLMHVRPEWPKPYYRLGVAHNILKRYDDAADAFQKGLTLDPENKELKDLYMKAIEAKLNSLQV</sequence>
<evidence type="ECO:0000313" key="3">
    <source>
        <dbReference type="EMBL" id="RZC47228.1"/>
    </source>
</evidence>
<dbReference type="EMBL" id="CM010715">
    <property type="protein sequence ID" value="RZC47228.1"/>
    <property type="molecule type" value="Genomic_DNA"/>
</dbReference>
<feature type="repeat" description="TPR" evidence="2">
    <location>
        <begin position="399"/>
        <end position="432"/>
    </location>
</feature>
<feature type="repeat" description="ANK" evidence="1">
    <location>
        <begin position="239"/>
        <end position="271"/>
    </location>
</feature>
<evidence type="ECO:0000256" key="1">
    <source>
        <dbReference type="PROSITE-ProRule" id="PRU00023"/>
    </source>
</evidence>
<dbReference type="SMART" id="SM00248">
    <property type="entry name" value="ANK"/>
    <property type="match status" value="5"/>
</dbReference>
<reference evidence="3 4" key="1">
    <citation type="journal article" date="2018" name="Science">
        <title>The opium poppy genome and morphinan production.</title>
        <authorList>
            <person name="Guo L."/>
            <person name="Winzer T."/>
            <person name="Yang X."/>
            <person name="Li Y."/>
            <person name="Ning Z."/>
            <person name="He Z."/>
            <person name="Teodor R."/>
            <person name="Lu Y."/>
            <person name="Bowser T.A."/>
            <person name="Graham I.A."/>
            <person name="Ye K."/>
        </authorList>
    </citation>
    <scope>NUCLEOTIDE SEQUENCE [LARGE SCALE GENOMIC DNA]</scope>
    <source>
        <strain evidence="4">cv. HN1</strain>
        <tissue evidence="3">Leaves</tissue>
    </source>
</reference>
<keyword evidence="4" id="KW-1185">Reference proteome</keyword>
<dbReference type="Gene3D" id="1.25.40.10">
    <property type="entry name" value="Tetratricopeptide repeat domain"/>
    <property type="match status" value="1"/>
</dbReference>
<dbReference type="Gene3D" id="1.25.40.20">
    <property type="entry name" value="Ankyrin repeat-containing domain"/>
    <property type="match status" value="2"/>
</dbReference>
<protein>
    <submittedName>
        <fullName evidence="3">Uncharacterized protein</fullName>
    </submittedName>
</protein>
<dbReference type="Pfam" id="PF00515">
    <property type="entry name" value="TPR_1"/>
    <property type="match status" value="1"/>
</dbReference>
<feature type="repeat" description="ANK" evidence="1">
    <location>
        <begin position="98"/>
        <end position="130"/>
    </location>
</feature>
<evidence type="ECO:0000313" key="4">
    <source>
        <dbReference type="Proteomes" id="UP000316621"/>
    </source>
</evidence>
<dbReference type="AlphaFoldDB" id="A0A4Y7IIG2"/>
<dbReference type="OMA" id="CDCELIN"/>
<dbReference type="Gramene" id="RZC47228">
    <property type="protein sequence ID" value="RZC47228"/>
    <property type="gene ID" value="C5167_040174"/>
</dbReference>
<dbReference type="InterPro" id="IPR036770">
    <property type="entry name" value="Ankyrin_rpt-contain_sf"/>
</dbReference>
<dbReference type="InterPro" id="IPR011990">
    <property type="entry name" value="TPR-like_helical_dom_sf"/>
</dbReference>
<dbReference type="PANTHER" id="PTHR46224:SF67">
    <property type="entry name" value="HSP70-HSP90 ORGANIZING PROTEIN 3-LIKE"/>
    <property type="match status" value="1"/>
</dbReference>
<dbReference type="InterPro" id="IPR019734">
    <property type="entry name" value="TPR_rpt"/>
</dbReference>
<name>A0A4Y7IIG2_PAPSO</name>
<proteinExistence type="predicted"/>
<accession>A0A4Y7IIG2</accession>
<dbReference type="SUPFAM" id="SSF48403">
    <property type="entry name" value="Ankyrin repeat"/>
    <property type="match status" value="1"/>
</dbReference>
<organism evidence="3 4">
    <name type="scientific">Papaver somniferum</name>
    <name type="common">Opium poppy</name>
    <dbReference type="NCBI Taxonomy" id="3469"/>
    <lineage>
        <taxon>Eukaryota</taxon>
        <taxon>Viridiplantae</taxon>
        <taxon>Streptophyta</taxon>
        <taxon>Embryophyta</taxon>
        <taxon>Tracheophyta</taxon>
        <taxon>Spermatophyta</taxon>
        <taxon>Magnoliopsida</taxon>
        <taxon>Ranunculales</taxon>
        <taxon>Papaveraceae</taxon>
        <taxon>Papaveroideae</taxon>
        <taxon>Papaver</taxon>
    </lineage>
</organism>
<dbReference type="SUPFAM" id="SSF48452">
    <property type="entry name" value="TPR-like"/>
    <property type="match status" value="1"/>
</dbReference>
<feature type="repeat" description="ANK" evidence="1">
    <location>
        <begin position="134"/>
        <end position="166"/>
    </location>
</feature>
<dbReference type="SMART" id="SM00028">
    <property type="entry name" value="TPR"/>
    <property type="match status" value="3"/>
</dbReference>
<dbReference type="PROSITE" id="PS50297">
    <property type="entry name" value="ANK_REP_REGION"/>
    <property type="match status" value="4"/>
</dbReference>
<dbReference type="InterPro" id="IPR051616">
    <property type="entry name" value="Cul2-RING_E3_ligase_SR"/>
</dbReference>
<keyword evidence="1" id="KW-0040">ANK repeat</keyword>
<dbReference type="PANTHER" id="PTHR46224">
    <property type="entry name" value="ANKYRIN REPEAT FAMILY PROTEIN"/>
    <property type="match status" value="1"/>
</dbReference>
<keyword evidence="2" id="KW-0802">TPR repeat</keyword>
<dbReference type="PROSITE" id="PS50088">
    <property type="entry name" value="ANK_REPEAT"/>
    <property type="match status" value="4"/>
</dbReference>
<dbReference type="STRING" id="3469.A0A4Y7IIG2"/>
<dbReference type="InterPro" id="IPR002110">
    <property type="entry name" value="Ankyrin_rpt"/>
</dbReference>
<dbReference type="Proteomes" id="UP000316621">
    <property type="component" value="Chromosome 1"/>
</dbReference>
<dbReference type="PROSITE" id="PS50005">
    <property type="entry name" value="TPR"/>
    <property type="match status" value="1"/>
</dbReference>
<dbReference type="Pfam" id="PF12796">
    <property type="entry name" value="Ank_2"/>
    <property type="match status" value="1"/>
</dbReference>
<dbReference type="PROSITE" id="PS50293">
    <property type="entry name" value="TPR_REGION"/>
    <property type="match status" value="1"/>
</dbReference>